<evidence type="ECO:0000256" key="4">
    <source>
        <dbReference type="ARBA" id="ARBA00022884"/>
    </source>
</evidence>
<accession>A0A1H6MEW7</accession>
<dbReference type="PANTHER" id="PTHR22807:SF30">
    <property type="entry name" value="28S RRNA (CYTOSINE(4447)-C(5))-METHYLTRANSFERASE-RELATED"/>
    <property type="match status" value="1"/>
</dbReference>
<dbReference type="KEGG" id="agl:PYTT_2115"/>
<dbReference type="Proteomes" id="UP000176204">
    <property type="component" value="Chromosome I"/>
</dbReference>
<evidence type="ECO:0000256" key="1">
    <source>
        <dbReference type="ARBA" id="ARBA00022603"/>
    </source>
</evidence>
<evidence type="ECO:0000256" key="3">
    <source>
        <dbReference type="ARBA" id="ARBA00022691"/>
    </source>
</evidence>
<dbReference type="Gene3D" id="3.40.50.150">
    <property type="entry name" value="Vaccinia Virus protein VP39"/>
    <property type="match status" value="1"/>
</dbReference>
<evidence type="ECO:0000256" key="2">
    <source>
        <dbReference type="ARBA" id="ARBA00022679"/>
    </source>
</evidence>
<reference evidence="8" key="1">
    <citation type="submission" date="2016-09" db="EMBL/GenBank/DDBJ databases">
        <authorList>
            <person name="Koehorst J."/>
        </authorList>
    </citation>
    <scope>NUCLEOTIDE SEQUENCE [LARGE SCALE GENOMIC DNA]</scope>
</reference>
<keyword evidence="2 5" id="KW-0808">Transferase</keyword>
<feature type="active site" description="Nucleophile" evidence="5">
    <location>
        <position position="237"/>
    </location>
</feature>
<dbReference type="Pfam" id="PF01189">
    <property type="entry name" value="Methyltr_RsmB-F"/>
    <property type="match status" value="1"/>
</dbReference>
<evidence type="ECO:0000313" key="7">
    <source>
        <dbReference type="EMBL" id="SEH96192.1"/>
    </source>
</evidence>
<keyword evidence="8" id="KW-1185">Reference proteome</keyword>
<keyword evidence="1 5" id="KW-0489">Methyltransferase</keyword>
<sequence>MPEPSKAELRLCSRLRLPDGEAQAFLQALREGKSSRQALVLTVLTPPGYVPPFPCEDTASWGWLPPRVIVPSDPELKPGAFEDYRKGFYYPLDLSSAWESAALSVVQAPASCLDLCAAPGGKSMLMLARFPEAEHVANEVHPARRGILRDNLKQCGAVRSEVAGLRPDQWAREEGRSFDLILADAPCSGQSLLAKGMKNPGCLNAPMVNGNAKRQKGILLSVLPRLTPGGHVLYSTCTYDPEENEKVMGYLLKRYPDLSAVEVPCLAAFRSSLCGFPAYRLLPRDGFGAGGFCCLLHRSSSSAS</sequence>
<evidence type="ECO:0000256" key="5">
    <source>
        <dbReference type="PROSITE-ProRule" id="PRU01023"/>
    </source>
</evidence>
<dbReference type="AlphaFoldDB" id="A0A1H6MEW7"/>
<dbReference type="PROSITE" id="PS51686">
    <property type="entry name" value="SAM_MT_RSMB_NOP"/>
    <property type="match status" value="1"/>
</dbReference>
<dbReference type="CDD" id="cd02440">
    <property type="entry name" value="AdoMet_MTases"/>
    <property type="match status" value="1"/>
</dbReference>
<dbReference type="InterPro" id="IPR049560">
    <property type="entry name" value="MeTrfase_RsmB-F_NOP2_cat"/>
</dbReference>
<feature type="binding site" evidence="5">
    <location>
        <begin position="116"/>
        <end position="122"/>
    </location>
    <ligand>
        <name>S-adenosyl-L-methionine</name>
        <dbReference type="ChEBI" id="CHEBI:59789"/>
    </ligand>
</feature>
<dbReference type="GO" id="GO:0001510">
    <property type="term" value="P:RNA methylation"/>
    <property type="evidence" value="ECO:0007669"/>
    <property type="project" value="InterPro"/>
</dbReference>
<dbReference type="GO" id="GO:0008173">
    <property type="term" value="F:RNA methyltransferase activity"/>
    <property type="evidence" value="ECO:0007669"/>
    <property type="project" value="InterPro"/>
</dbReference>
<keyword evidence="4 5" id="KW-0694">RNA-binding</keyword>
<dbReference type="InterPro" id="IPR001678">
    <property type="entry name" value="MeTrfase_RsmB-F_NOP2_dom"/>
</dbReference>
<feature type="binding site" evidence="5">
    <location>
        <position position="168"/>
    </location>
    <ligand>
        <name>S-adenosyl-L-methionine</name>
        <dbReference type="ChEBI" id="CHEBI:59789"/>
    </ligand>
</feature>
<dbReference type="GO" id="GO:0003723">
    <property type="term" value="F:RNA binding"/>
    <property type="evidence" value="ECO:0007669"/>
    <property type="project" value="UniProtKB-UniRule"/>
</dbReference>
<dbReference type="STRING" id="1679444.PYTT_2115"/>
<feature type="domain" description="SAM-dependent MTase RsmB/NOP-type" evidence="6">
    <location>
        <begin position="1"/>
        <end position="299"/>
    </location>
</feature>
<evidence type="ECO:0000259" key="6">
    <source>
        <dbReference type="PROSITE" id="PS51686"/>
    </source>
</evidence>
<dbReference type="InterPro" id="IPR029063">
    <property type="entry name" value="SAM-dependent_MTases_sf"/>
</dbReference>
<dbReference type="OrthoDB" id="9810297at2"/>
<dbReference type="PRINTS" id="PR02008">
    <property type="entry name" value="RCMTFAMILY"/>
</dbReference>
<dbReference type="EMBL" id="LT629973">
    <property type="protein sequence ID" value="SEH96192.1"/>
    <property type="molecule type" value="Genomic_DNA"/>
</dbReference>
<evidence type="ECO:0000313" key="8">
    <source>
        <dbReference type="Proteomes" id="UP000176204"/>
    </source>
</evidence>
<organism evidence="7 8">
    <name type="scientific">Akkermansia glycaniphila</name>
    <dbReference type="NCBI Taxonomy" id="1679444"/>
    <lineage>
        <taxon>Bacteria</taxon>
        <taxon>Pseudomonadati</taxon>
        <taxon>Verrucomicrobiota</taxon>
        <taxon>Verrucomicrobiia</taxon>
        <taxon>Verrucomicrobiales</taxon>
        <taxon>Akkermansiaceae</taxon>
        <taxon>Akkermansia</taxon>
    </lineage>
</organism>
<dbReference type="InterPro" id="IPR023267">
    <property type="entry name" value="RCMT"/>
</dbReference>
<feature type="binding site" evidence="5">
    <location>
        <position position="139"/>
    </location>
    <ligand>
        <name>S-adenosyl-L-methionine</name>
        <dbReference type="ChEBI" id="CHEBI:59789"/>
    </ligand>
</feature>
<name>A0A1H6MEW7_9BACT</name>
<proteinExistence type="inferred from homology"/>
<comment type="similarity">
    <text evidence="5">Belongs to the class I-like SAM-binding methyltransferase superfamily. RsmB/NOP family.</text>
</comment>
<dbReference type="RefSeq" id="WP_067775264.1">
    <property type="nucleotide sequence ID" value="NZ_LIGX01000021.1"/>
</dbReference>
<keyword evidence="3 5" id="KW-0949">S-adenosyl-L-methionine</keyword>
<dbReference type="PANTHER" id="PTHR22807">
    <property type="entry name" value="NOP2 YEAST -RELATED NOL1/NOP2/FMU SUN DOMAIN-CONTAINING"/>
    <property type="match status" value="1"/>
</dbReference>
<dbReference type="SUPFAM" id="SSF53335">
    <property type="entry name" value="S-adenosyl-L-methionine-dependent methyltransferases"/>
    <property type="match status" value="1"/>
</dbReference>
<protein>
    <submittedName>
        <fullName evidence="7">S-adenosyl-l-methionine-dependent methyltransferase</fullName>
    </submittedName>
</protein>
<feature type="binding site" evidence="5">
    <location>
        <position position="184"/>
    </location>
    <ligand>
        <name>S-adenosyl-L-methionine</name>
        <dbReference type="ChEBI" id="CHEBI:59789"/>
    </ligand>
</feature>
<gene>
    <name evidence="7" type="ORF">PYTT_2115</name>
</gene>